<feature type="non-terminal residue" evidence="2">
    <location>
        <position position="261"/>
    </location>
</feature>
<dbReference type="AlphaFoldDB" id="A0A9N7VNR7"/>
<protein>
    <submittedName>
        <fullName evidence="2">Uncharacterized protein</fullName>
    </submittedName>
</protein>
<feature type="region of interest" description="Disordered" evidence="1">
    <location>
        <begin position="233"/>
        <end position="261"/>
    </location>
</feature>
<feature type="compositionally biased region" description="Low complexity" evidence="1">
    <location>
        <begin position="234"/>
        <end position="243"/>
    </location>
</feature>
<proteinExistence type="predicted"/>
<evidence type="ECO:0000256" key="1">
    <source>
        <dbReference type="SAM" id="MobiDB-lite"/>
    </source>
</evidence>
<reference evidence="2" key="1">
    <citation type="submission" date="2020-03" db="EMBL/GenBank/DDBJ databases">
        <authorList>
            <person name="Weist P."/>
        </authorList>
    </citation>
    <scope>NUCLEOTIDE SEQUENCE</scope>
</reference>
<gene>
    <name evidence="2" type="ORF">PLEPLA_LOCUS40293</name>
</gene>
<accession>A0A9N7VNR7</accession>
<evidence type="ECO:0000313" key="3">
    <source>
        <dbReference type="Proteomes" id="UP001153269"/>
    </source>
</evidence>
<organism evidence="2 3">
    <name type="scientific">Pleuronectes platessa</name>
    <name type="common">European plaice</name>
    <dbReference type="NCBI Taxonomy" id="8262"/>
    <lineage>
        <taxon>Eukaryota</taxon>
        <taxon>Metazoa</taxon>
        <taxon>Chordata</taxon>
        <taxon>Craniata</taxon>
        <taxon>Vertebrata</taxon>
        <taxon>Euteleostomi</taxon>
        <taxon>Actinopterygii</taxon>
        <taxon>Neopterygii</taxon>
        <taxon>Teleostei</taxon>
        <taxon>Neoteleostei</taxon>
        <taxon>Acanthomorphata</taxon>
        <taxon>Carangaria</taxon>
        <taxon>Pleuronectiformes</taxon>
        <taxon>Pleuronectoidei</taxon>
        <taxon>Pleuronectidae</taxon>
        <taxon>Pleuronectes</taxon>
    </lineage>
</organism>
<comment type="caution">
    <text evidence="2">The sequence shown here is derived from an EMBL/GenBank/DDBJ whole genome shotgun (WGS) entry which is preliminary data.</text>
</comment>
<name>A0A9N7VNR7_PLEPL</name>
<evidence type="ECO:0000313" key="2">
    <source>
        <dbReference type="EMBL" id="CAB1452543.1"/>
    </source>
</evidence>
<keyword evidence="3" id="KW-1185">Reference proteome</keyword>
<dbReference type="Proteomes" id="UP001153269">
    <property type="component" value="Unassembled WGS sequence"/>
</dbReference>
<sequence>MVNVSAWLLSDMHTEACSSSMLLPLSALLPLPDLQGSPFSYTLLNDLCQSGHFFWTCPVKSRTQQLFNWARVLQECPHPPALPHTVFNPDQMSPPTVQTYGGQSRGVAGLSAGASADQGSRVRINCEQLSSVYDSNTKHIYVFSSRSSMLLLPFFNSTYTSSALPVLHRLGSNLLTILLLERPSSLRSRYLAWVPDELSPAHNIFGREVRSVPLRQWGSSQYKAIRLPARTHLSDPLSSVSPLPEREGPPKPGSDPRNSRK</sequence>
<dbReference type="EMBL" id="CADEAL010004133">
    <property type="protein sequence ID" value="CAB1452543.1"/>
    <property type="molecule type" value="Genomic_DNA"/>
</dbReference>